<dbReference type="Proteomes" id="UP000573499">
    <property type="component" value="Unassembled WGS sequence"/>
</dbReference>
<dbReference type="SUPFAM" id="SSF52172">
    <property type="entry name" value="CheY-like"/>
    <property type="match status" value="1"/>
</dbReference>
<dbReference type="SUPFAM" id="SSF109604">
    <property type="entry name" value="HD-domain/PDEase-like"/>
    <property type="match status" value="1"/>
</dbReference>
<dbReference type="InterPro" id="IPR052020">
    <property type="entry name" value="Cyclic_di-GMP/3'3'-cGAMP_PDE"/>
</dbReference>
<dbReference type="PANTHER" id="PTHR45228:SF5">
    <property type="entry name" value="CYCLIC DI-GMP PHOSPHODIESTERASE VC_1348-RELATED"/>
    <property type="match status" value="1"/>
</dbReference>
<dbReference type="Pfam" id="PF00072">
    <property type="entry name" value="Response_reg"/>
    <property type="match status" value="1"/>
</dbReference>
<dbReference type="Gene3D" id="3.40.50.2300">
    <property type="match status" value="1"/>
</dbReference>
<dbReference type="InterPro" id="IPR003607">
    <property type="entry name" value="HD/PDEase_dom"/>
</dbReference>
<evidence type="ECO:0000313" key="4">
    <source>
        <dbReference type="EMBL" id="MBA5689911.1"/>
    </source>
</evidence>
<dbReference type="InterPro" id="IPR011006">
    <property type="entry name" value="CheY-like_superfamily"/>
</dbReference>
<dbReference type="PROSITE" id="PS50110">
    <property type="entry name" value="RESPONSE_REGULATORY"/>
    <property type="match status" value="1"/>
</dbReference>
<dbReference type="InterPro" id="IPR037522">
    <property type="entry name" value="HD_GYP_dom"/>
</dbReference>
<dbReference type="CDD" id="cd00077">
    <property type="entry name" value="HDc"/>
    <property type="match status" value="1"/>
</dbReference>
<dbReference type="EMBL" id="JACEZU010000013">
    <property type="protein sequence ID" value="MBA5689911.1"/>
    <property type="molecule type" value="Genomic_DNA"/>
</dbReference>
<dbReference type="GO" id="GO:0008081">
    <property type="term" value="F:phosphoric diester hydrolase activity"/>
    <property type="evidence" value="ECO:0007669"/>
    <property type="project" value="UniProtKB-ARBA"/>
</dbReference>
<proteinExistence type="predicted"/>
<dbReference type="SMART" id="SM00471">
    <property type="entry name" value="HDc"/>
    <property type="match status" value="1"/>
</dbReference>
<dbReference type="Pfam" id="PF13487">
    <property type="entry name" value="HD_5"/>
    <property type="match status" value="1"/>
</dbReference>
<gene>
    <name evidence="4" type="ORF">H3H39_22940</name>
</gene>
<dbReference type="SMART" id="SM00448">
    <property type="entry name" value="REC"/>
    <property type="match status" value="1"/>
</dbReference>
<evidence type="ECO:0000313" key="5">
    <source>
        <dbReference type="Proteomes" id="UP000573499"/>
    </source>
</evidence>
<evidence type="ECO:0000256" key="1">
    <source>
        <dbReference type="PROSITE-ProRule" id="PRU00169"/>
    </source>
</evidence>
<comment type="caution">
    <text evidence="4">The sequence shown here is derived from an EMBL/GenBank/DDBJ whole genome shotgun (WGS) entry which is preliminary data.</text>
</comment>
<name>A0A7W2IMU1_9BURK</name>
<dbReference type="Gene3D" id="1.10.3210.10">
    <property type="entry name" value="Hypothetical protein af1432"/>
    <property type="match status" value="1"/>
</dbReference>
<dbReference type="CDD" id="cd19920">
    <property type="entry name" value="REC_PA4781-like"/>
    <property type="match status" value="1"/>
</dbReference>
<accession>A0A7W2IMU1</accession>
<dbReference type="GO" id="GO:0000160">
    <property type="term" value="P:phosphorelay signal transduction system"/>
    <property type="evidence" value="ECO:0007669"/>
    <property type="project" value="InterPro"/>
</dbReference>
<evidence type="ECO:0000259" key="3">
    <source>
        <dbReference type="PROSITE" id="PS51832"/>
    </source>
</evidence>
<feature type="modified residue" description="4-aspartylphosphate" evidence="1">
    <location>
        <position position="61"/>
    </location>
</feature>
<evidence type="ECO:0000259" key="2">
    <source>
        <dbReference type="PROSITE" id="PS50110"/>
    </source>
</evidence>
<dbReference type="InterPro" id="IPR001789">
    <property type="entry name" value="Sig_transdc_resp-reg_receiver"/>
</dbReference>
<organism evidence="4 5">
    <name type="scientific">Rugamonas apoptosis</name>
    <dbReference type="NCBI Taxonomy" id="2758570"/>
    <lineage>
        <taxon>Bacteria</taxon>
        <taxon>Pseudomonadati</taxon>
        <taxon>Pseudomonadota</taxon>
        <taxon>Betaproteobacteria</taxon>
        <taxon>Burkholderiales</taxon>
        <taxon>Oxalobacteraceae</taxon>
        <taxon>Telluria group</taxon>
        <taxon>Rugamonas</taxon>
    </lineage>
</organism>
<feature type="domain" description="HD-GYP" evidence="3">
    <location>
        <begin position="155"/>
        <end position="366"/>
    </location>
</feature>
<dbReference type="RefSeq" id="WP_182156710.1">
    <property type="nucleotide sequence ID" value="NZ_JACEZU010000013.1"/>
</dbReference>
<dbReference type="PROSITE" id="PS51832">
    <property type="entry name" value="HD_GYP"/>
    <property type="match status" value="1"/>
</dbReference>
<keyword evidence="5" id="KW-1185">Reference proteome</keyword>
<feature type="domain" description="Response regulatory" evidence="2">
    <location>
        <begin position="13"/>
        <end position="128"/>
    </location>
</feature>
<sequence>MMTPSAVSASRPTVLVVDDTPANLSLLDGLLRDQYRVQLANNGPKALALAQAEAPDLVLLDVMMPDMDGYEVCRRLKADAHLARVPVLFLTARDALEDEQHGLALGAVDFIHKPISPPIVAARVKAQLAVKAWHDFLHRQNGQLQEQASERLAEIYQLQDAAIDVMVSLAEFRDENTGNHVRRTSQYVRLLATDLASQPGYAEQLTPQLIELMAKSAPLHDIGKIAIPDHILLKPGKFEPHEWAVMQTHAQRGQDILRRAGRQMGVRGRFLEVAMQIAGGHHEKWDGSGYPQGLAGDAIPLAARLMAVADVFDALLARRPYKEPMAPEQAAAFIAAGRGAHFDPAVVDAFQRQLPAFEQVAVRLADTA</sequence>
<reference evidence="4 5" key="1">
    <citation type="submission" date="2020-07" db="EMBL/GenBank/DDBJ databases">
        <title>Novel species isolated from subtropical streams in China.</title>
        <authorList>
            <person name="Lu H."/>
        </authorList>
    </citation>
    <scope>NUCLEOTIDE SEQUENCE [LARGE SCALE GENOMIC DNA]</scope>
    <source>
        <strain evidence="4 5">LX47W</strain>
    </source>
</reference>
<dbReference type="AlphaFoldDB" id="A0A7W2IMU1"/>
<dbReference type="PANTHER" id="PTHR45228">
    <property type="entry name" value="CYCLIC DI-GMP PHOSPHODIESTERASE TM_0186-RELATED"/>
    <property type="match status" value="1"/>
</dbReference>
<protein>
    <submittedName>
        <fullName evidence="4">Two-component system response regulator</fullName>
    </submittedName>
</protein>
<keyword evidence="1" id="KW-0597">Phosphoprotein</keyword>